<dbReference type="GO" id="GO:0005743">
    <property type="term" value="C:mitochondrial inner membrane"/>
    <property type="evidence" value="ECO:0007669"/>
    <property type="project" value="UniProtKB-SubCell"/>
</dbReference>
<keyword evidence="5" id="KW-0999">Mitochondrion inner membrane</keyword>
<feature type="region of interest" description="Disordered" evidence="9">
    <location>
        <begin position="155"/>
        <end position="174"/>
    </location>
</feature>
<proteinExistence type="inferred from homology"/>
<evidence type="ECO:0000256" key="7">
    <source>
        <dbReference type="ARBA" id="ARBA00023128"/>
    </source>
</evidence>
<keyword evidence="3" id="KW-0813">Transport</keyword>
<evidence type="ECO:0000256" key="3">
    <source>
        <dbReference type="ARBA" id="ARBA00022448"/>
    </source>
</evidence>
<comment type="caution">
    <text evidence="10">The sequence shown here is derived from an EMBL/GenBank/DDBJ whole genome shotgun (WGS) entry which is preliminary data.</text>
</comment>
<protein>
    <submittedName>
        <fullName evidence="10">NADH-ubiquinone oxidoreductase-like protein 299 kDa subunit</fullName>
    </submittedName>
</protein>
<reference evidence="10" key="1">
    <citation type="journal article" date="2020" name="Stud. Mycol.">
        <title>101 Dothideomycetes genomes: a test case for predicting lifestyles and emergence of pathogens.</title>
        <authorList>
            <person name="Haridas S."/>
            <person name="Albert R."/>
            <person name="Binder M."/>
            <person name="Bloem J."/>
            <person name="Labutti K."/>
            <person name="Salamov A."/>
            <person name="Andreopoulos B."/>
            <person name="Baker S."/>
            <person name="Barry K."/>
            <person name="Bills G."/>
            <person name="Bluhm B."/>
            <person name="Cannon C."/>
            <person name="Castanera R."/>
            <person name="Culley D."/>
            <person name="Daum C."/>
            <person name="Ezra D."/>
            <person name="Gonzalez J."/>
            <person name="Henrissat B."/>
            <person name="Kuo A."/>
            <person name="Liang C."/>
            <person name="Lipzen A."/>
            <person name="Lutzoni F."/>
            <person name="Magnuson J."/>
            <person name="Mondo S."/>
            <person name="Nolan M."/>
            <person name="Ohm R."/>
            <person name="Pangilinan J."/>
            <person name="Park H.-J."/>
            <person name="Ramirez L."/>
            <person name="Alfaro M."/>
            <person name="Sun H."/>
            <person name="Tritt A."/>
            <person name="Yoshinaga Y."/>
            <person name="Zwiers L.-H."/>
            <person name="Turgeon B."/>
            <person name="Goodwin S."/>
            <person name="Spatafora J."/>
            <person name="Crous P."/>
            <person name="Grigoriev I."/>
        </authorList>
    </citation>
    <scope>NUCLEOTIDE SEQUENCE</scope>
    <source>
        <strain evidence="10">CBS 121410</strain>
    </source>
</reference>
<keyword evidence="7" id="KW-0496">Mitochondrion</keyword>
<keyword evidence="4" id="KW-0679">Respiratory chain</keyword>
<dbReference type="PANTHER" id="PTHR12653">
    <property type="entry name" value="NADH-UBIQUINONE OXIDOREDUCTASE 13 KD-B SUBUNIT"/>
    <property type="match status" value="1"/>
</dbReference>
<keyword evidence="11" id="KW-1185">Reference proteome</keyword>
<comment type="subcellular location">
    <subcellularLocation>
        <location evidence="1">Mitochondrion inner membrane</location>
        <topology evidence="1">Peripheral membrane protein</topology>
        <orientation evidence="1">Matrix side</orientation>
    </subcellularLocation>
</comment>
<dbReference type="OrthoDB" id="286811at2759"/>
<keyword evidence="8" id="KW-0472">Membrane</keyword>
<evidence type="ECO:0000313" key="10">
    <source>
        <dbReference type="EMBL" id="KAF2092224.1"/>
    </source>
</evidence>
<dbReference type="AlphaFoldDB" id="A0A9P4I4B4"/>
<evidence type="ECO:0000256" key="8">
    <source>
        <dbReference type="ARBA" id="ARBA00023136"/>
    </source>
</evidence>
<keyword evidence="6" id="KW-0249">Electron transport</keyword>
<dbReference type="PANTHER" id="PTHR12653:SF0">
    <property type="entry name" value="NADH DEHYDROGENASE [UBIQUINONE] 1 ALPHA SUBCOMPLEX SUBUNIT 5"/>
    <property type="match status" value="1"/>
</dbReference>
<evidence type="ECO:0000256" key="6">
    <source>
        <dbReference type="ARBA" id="ARBA00022982"/>
    </source>
</evidence>
<gene>
    <name evidence="10" type="ORF">K490DRAFT_61665</name>
</gene>
<evidence type="ECO:0000256" key="5">
    <source>
        <dbReference type="ARBA" id="ARBA00022792"/>
    </source>
</evidence>
<name>A0A9P4I4B4_9PEZI</name>
<dbReference type="EMBL" id="ML978711">
    <property type="protein sequence ID" value="KAF2092224.1"/>
    <property type="molecule type" value="Genomic_DNA"/>
</dbReference>
<dbReference type="Pfam" id="PF04716">
    <property type="entry name" value="ETC_C1_NDUFA5"/>
    <property type="match status" value="1"/>
</dbReference>
<evidence type="ECO:0000313" key="11">
    <source>
        <dbReference type="Proteomes" id="UP000799776"/>
    </source>
</evidence>
<dbReference type="InterPro" id="IPR006806">
    <property type="entry name" value="NDUFA5"/>
</dbReference>
<dbReference type="GO" id="GO:0022904">
    <property type="term" value="P:respiratory electron transport chain"/>
    <property type="evidence" value="ECO:0007669"/>
    <property type="project" value="InterPro"/>
</dbReference>
<evidence type="ECO:0000256" key="4">
    <source>
        <dbReference type="ARBA" id="ARBA00022660"/>
    </source>
</evidence>
<evidence type="ECO:0000256" key="2">
    <source>
        <dbReference type="ARBA" id="ARBA00010261"/>
    </source>
</evidence>
<sequence>MRAAARLLASVKPVFTVKAGAPTGLTGLLTHPAPRAHLMLIYNGTLEKLRKLPETSAYRTSTEALTKHRLAIVESIKPNGYDEWEARAREQIREHPAALTEAGDARDFEVNGTKILMVREKDETPREWDGEKEEVTFDEGVKSDAMVEAQTKKIAASTNPRTRHEAKQAKIEPPPNYTREQLSELEGRLGAGLIEEVIAVAEGERQLVDEMAKAKIWEELAEKPAEGQWKYFDRGDLQYTKTQKP</sequence>
<dbReference type="Proteomes" id="UP000799776">
    <property type="component" value="Unassembled WGS sequence"/>
</dbReference>
<organism evidence="10 11">
    <name type="scientific">Saccharata proteae CBS 121410</name>
    <dbReference type="NCBI Taxonomy" id="1314787"/>
    <lineage>
        <taxon>Eukaryota</taxon>
        <taxon>Fungi</taxon>
        <taxon>Dikarya</taxon>
        <taxon>Ascomycota</taxon>
        <taxon>Pezizomycotina</taxon>
        <taxon>Dothideomycetes</taxon>
        <taxon>Dothideomycetes incertae sedis</taxon>
        <taxon>Botryosphaeriales</taxon>
        <taxon>Saccharataceae</taxon>
        <taxon>Saccharata</taxon>
    </lineage>
</organism>
<evidence type="ECO:0000256" key="1">
    <source>
        <dbReference type="ARBA" id="ARBA00004443"/>
    </source>
</evidence>
<comment type="similarity">
    <text evidence="2">Belongs to the complex I NDUFA5 subunit family.</text>
</comment>
<evidence type="ECO:0000256" key="9">
    <source>
        <dbReference type="SAM" id="MobiDB-lite"/>
    </source>
</evidence>
<accession>A0A9P4I4B4</accession>